<protein>
    <submittedName>
        <fullName evidence="2">Uncharacterized protein</fullName>
    </submittedName>
</protein>
<dbReference type="Proteomes" id="UP001183610">
    <property type="component" value="Unassembled WGS sequence"/>
</dbReference>
<organism evidence="2 3">
    <name type="scientific">Streptomyces evansiae</name>
    <dbReference type="NCBI Taxonomy" id="3075535"/>
    <lineage>
        <taxon>Bacteria</taxon>
        <taxon>Bacillati</taxon>
        <taxon>Actinomycetota</taxon>
        <taxon>Actinomycetes</taxon>
        <taxon>Kitasatosporales</taxon>
        <taxon>Streptomycetaceae</taxon>
        <taxon>Streptomyces</taxon>
    </lineage>
</organism>
<feature type="region of interest" description="Disordered" evidence="1">
    <location>
        <begin position="44"/>
        <end position="74"/>
    </location>
</feature>
<accession>A0ABU2R2Y2</accession>
<dbReference type="RefSeq" id="WP_009062510.1">
    <property type="nucleotide sequence ID" value="NZ_JAVRET010000042.1"/>
</dbReference>
<evidence type="ECO:0000313" key="3">
    <source>
        <dbReference type="Proteomes" id="UP001183610"/>
    </source>
</evidence>
<evidence type="ECO:0000256" key="1">
    <source>
        <dbReference type="SAM" id="MobiDB-lite"/>
    </source>
</evidence>
<keyword evidence="3" id="KW-1185">Reference proteome</keyword>
<dbReference type="EMBL" id="JAVRET010000042">
    <property type="protein sequence ID" value="MDT0411053.1"/>
    <property type="molecule type" value="Genomic_DNA"/>
</dbReference>
<sequence>MSKHHTEPPEPGTLLVDANGKLGVFMGKGGPRYMLRPVRGGCEWEAEPDDVREPTPAERETAERQRAGRTAVSP</sequence>
<gene>
    <name evidence="2" type="ORF">RM698_18610</name>
</gene>
<feature type="compositionally biased region" description="Basic and acidic residues" evidence="1">
    <location>
        <begin position="49"/>
        <end position="66"/>
    </location>
</feature>
<proteinExistence type="predicted"/>
<reference evidence="3" key="1">
    <citation type="submission" date="2023-07" db="EMBL/GenBank/DDBJ databases">
        <title>30 novel species of actinomycetes from the DSMZ collection.</title>
        <authorList>
            <person name="Nouioui I."/>
        </authorList>
    </citation>
    <scope>NUCLEOTIDE SEQUENCE [LARGE SCALE GENOMIC DNA]</scope>
    <source>
        <strain evidence="3">DSM 41979</strain>
    </source>
</reference>
<evidence type="ECO:0000313" key="2">
    <source>
        <dbReference type="EMBL" id="MDT0411053.1"/>
    </source>
</evidence>
<comment type="caution">
    <text evidence="2">The sequence shown here is derived from an EMBL/GenBank/DDBJ whole genome shotgun (WGS) entry which is preliminary data.</text>
</comment>
<name>A0ABU2R2Y2_9ACTN</name>